<gene>
    <name evidence="2" type="ORF">S03H2_58908</name>
</gene>
<feature type="transmembrane region" description="Helical" evidence="1">
    <location>
        <begin position="33"/>
        <end position="54"/>
    </location>
</feature>
<keyword evidence="1" id="KW-0472">Membrane</keyword>
<keyword evidence="1" id="KW-1133">Transmembrane helix</keyword>
<keyword evidence="1" id="KW-0812">Transmembrane</keyword>
<reference evidence="2" key="1">
    <citation type="journal article" date="2014" name="Front. Microbiol.">
        <title>High frequency of phylogenetically diverse reductive dehalogenase-homologous genes in deep subseafloor sedimentary metagenomes.</title>
        <authorList>
            <person name="Kawai M."/>
            <person name="Futagami T."/>
            <person name="Toyoda A."/>
            <person name="Takaki Y."/>
            <person name="Nishi S."/>
            <person name="Hori S."/>
            <person name="Arai W."/>
            <person name="Tsubouchi T."/>
            <person name="Morono Y."/>
            <person name="Uchiyama I."/>
            <person name="Ito T."/>
            <person name="Fujiyama A."/>
            <person name="Inagaki F."/>
            <person name="Takami H."/>
        </authorList>
    </citation>
    <scope>NUCLEOTIDE SEQUENCE</scope>
    <source>
        <strain evidence="2">Expedition CK06-06</strain>
    </source>
</reference>
<feature type="transmembrane region" description="Helical" evidence="1">
    <location>
        <begin position="5"/>
        <end position="21"/>
    </location>
</feature>
<sequence>AKISFITITMGMVVYLMLKGISTLDMPSLVSGFIQVSLALIVGVVVFFSLSYLLKLEEFKVLLEAFKKPSSVVAK</sequence>
<proteinExistence type="predicted"/>
<name>X1I762_9ZZZZ</name>
<comment type="caution">
    <text evidence="2">The sequence shown here is derived from an EMBL/GenBank/DDBJ whole genome shotgun (WGS) entry which is preliminary data.</text>
</comment>
<protein>
    <submittedName>
        <fullName evidence="2">Uncharacterized protein</fullName>
    </submittedName>
</protein>
<accession>X1I762</accession>
<feature type="non-terminal residue" evidence="2">
    <location>
        <position position="1"/>
    </location>
</feature>
<dbReference type="AlphaFoldDB" id="X1I762"/>
<evidence type="ECO:0000313" key="2">
    <source>
        <dbReference type="EMBL" id="GAH78241.1"/>
    </source>
</evidence>
<dbReference type="EMBL" id="BARU01037850">
    <property type="protein sequence ID" value="GAH78241.1"/>
    <property type="molecule type" value="Genomic_DNA"/>
</dbReference>
<evidence type="ECO:0000256" key="1">
    <source>
        <dbReference type="SAM" id="Phobius"/>
    </source>
</evidence>
<organism evidence="2">
    <name type="scientific">marine sediment metagenome</name>
    <dbReference type="NCBI Taxonomy" id="412755"/>
    <lineage>
        <taxon>unclassified sequences</taxon>
        <taxon>metagenomes</taxon>
        <taxon>ecological metagenomes</taxon>
    </lineage>
</organism>